<dbReference type="RefSeq" id="WP_106219589.1">
    <property type="nucleotide sequence ID" value="NZ_PVWP01000001.1"/>
</dbReference>
<gene>
    <name evidence="9" type="ORF">C7B81_01770</name>
</gene>
<reference evidence="9 10" key="2">
    <citation type="submission" date="2018-03" db="EMBL/GenBank/DDBJ databases">
        <title>The ancient ancestry and fast evolution of plastids.</title>
        <authorList>
            <person name="Moore K.R."/>
            <person name="Magnabosco C."/>
            <person name="Momper L."/>
            <person name="Gold D.A."/>
            <person name="Bosak T."/>
            <person name="Fournier G.P."/>
        </authorList>
    </citation>
    <scope>NUCLEOTIDE SEQUENCE [LARGE SCALE GENOMIC DNA]</scope>
    <source>
        <strain evidence="9 10">CCALA 015</strain>
    </source>
</reference>
<evidence type="ECO:0000256" key="8">
    <source>
        <dbReference type="RuleBase" id="RU363041"/>
    </source>
</evidence>
<dbReference type="Proteomes" id="UP000238218">
    <property type="component" value="Unassembled WGS sequence"/>
</dbReference>
<dbReference type="Pfam" id="PF01925">
    <property type="entry name" value="TauE"/>
    <property type="match status" value="1"/>
</dbReference>
<feature type="transmembrane region" description="Helical" evidence="8">
    <location>
        <begin position="143"/>
        <end position="176"/>
    </location>
</feature>
<organism evidence="9 10">
    <name type="scientific">Aphanothece cf. minutissima CCALA 015</name>
    <dbReference type="NCBI Taxonomy" id="2107695"/>
    <lineage>
        <taxon>Bacteria</taxon>
        <taxon>Bacillati</taxon>
        <taxon>Cyanobacteriota</taxon>
        <taxon>Cyanophyceae</taxon>
        <taxon>Oscillatoriophycideae</taxon>
        <taxon>Chroococcales</taxon>
        <taxon>Aphanothecaceae</taxon>
        <taxon>Aphanothece</taxon>
    </lineage>
</organism>
<evidence type="ECO:0000256" key="4">
    <source>
        <dbReference type="ARBA" id="ARBA00022475"/>
    </source>
</evidence>
<keyword evidence="3" id="KW-0813">Transport</keyword>
<evidence type="ECO:0000256" key="1">
    <source>
        <dbReference type="ARBA" id="ARBA00004651"/>
    </source>
</evidence>
<accession>A0ABX5FDL8</accession>
<comment type="subcellular location">
    <subcellularLocation>
        <location evidence="1 8">Cell membrane</location>
        <topology evidence="1 8">Multi-pass membrane protein</topology>
    </subcellularLocation>
</comment>
<proteinExistence type="inferred from homology"/>
<evidence type="ECO:0000313" key="10">
    <source>
        <dbReference type="Proteomes" id="UP000238218"/>
    </source>
</evidence>
<keyword evidence="10" id="KW-1185">Reference proteome</keyword>
<keyword evidence="4 8" id="KW-1003">Cell membrane</keyword>
<evidence type="ECO:0000256" key="3">
    <source>
        <dbReference type="ARBA" id="ARBA00022448"/>
    </source>
</evidence>
<evidence type="ECO:0000256" key="6">
    <source>
        <dbReference type="ARBA" id="ARBA00022989"/>
    </source>
</evidence>
<name>A0ABX5FDL8_9CHRO</name>
<dbReference type="PANTHER" id="PTHR30269:SF0">
    <property type="entry name" value="MEMBRANE TRANSPORTER PROTEIN YFCA-RELATED"/>
    <property type="match status" value="1"/>
</dbReference>
<evidence type="ECO:0000256" key="5">
    <source>
        <dbReference type="ARBA" id="ARBA00022692"/>
    </source>
</evidence>
<feature type="transmembrane region" description="Helical" evidence="8">
    <location>
        <begin position="7"/>
        <end position="28"/>
    </location>
</feature>
<feature type="transmembrane region" description="Helical" evidence="8">
    <location>
        <begin position="104"/>
        <end position="122"/>
    </location>
</feature>
<dbReference type="InterPro" id="IPR052017">
    <property type="entry name" value="TSUP"/>
</dbReference>
<feature type="transmembrane region" description="Helical" evidence="8">
    <location>
        <begin position="79"/>
        <end position="98"/>
    </location>
</feature>
<reference evidence="9 10" key="1">
    <citation type="submission" date="2018-02" db="EMBL/GenBank/DDBJ databases">
        <authorList>
            <person name="Moore K."/>
            <person name="Momper L."/>
        </authorList>
    </citation>
    <scope>NUCLEOTIDE SEQUENCE [LARGE SCALE GENOMIC DNA]</scope>
    <source>
        <strain evidence="9 10">CCALA 015</strain>
    </source>
</reference>
<evidence type="ECO:0000256" key="7">
    <source>
        <dbReference type="ARBA" id="ARBA00023136"/>
    </source>
</evidence>
<dbReference type="PANTHER" id="PTHR30269">
    <property type="entry name" value="TRANSMEMBRANE PROTEIN YFCA"/>
    <property type="match status" value="1"/>
</dbReference>
<comment type="caution">
    <text evidence="9">The sequence shown here is derived from an EMBL/GenBank/DDBJ whole genome shotgun (WGS) entry which is preliminary data.</text>
</comment>
<dbReference type="InterPro" id="IPR002781">
    <property type="entry name" value="TM_pro_TauE-like"/>
</dbReference>
<keyword evidence="6 8" id="KW-1133">Transmembrane helix</keyword>
<protein>
    <recommendedName>
        <fullName evidence="8">Probable membrane transporter protein</fullName>
    </recommendedName>
</protein>
<evidence type="ECO:0000256" key="2">
    <source>
        <dbReference type="ARBA" id="ARBA00009142"/>
    </source>
</evidence>
<keyword evidence="7 8" id="KW-0472">Membrane</keyword>
<comment type="similarity">
    <text evidence="2 8">Belongs to the 4-toluene sulfonate uptake permease (TSUP) (TC 2.A.102) family.</text>
</comment>
<sequence length="258" mass="26698">MTDPLPFGIQATVAFLAAIAAGGINALAGGGSLISFPALTAIGLPAVMANITNTVALAPGYLGATVAQRQDLQGQQRRLWLLLPAGAAGGLVGGLLLLHTGERLFTQLVPFLILFASGLLAVQEPVRRWVQRRSERHGRRPSELWAVPPVFLAAIYGGFFGGGLSVIVLAVLALSLDDTLTRLNGLKQAVAFATNLTAAAFFLFSGQVAWALAAVMAIGAILGGALGGRLAGRIQPATLRTLVVVVGVLVALLYFLKT</sequence>
<feature type="transmembrane region" description="Helical" evidence="8">
    <location>
        <begin position="34"/>
        <end position="58"/>
    </location>
</feature>
<feature type="transmembrane region" description="Helical" evidence="8">
    <location>
        <begin position="196"/>
        <end position="225"/>
    </location>
</feature>
<dbReference type="EMBL" id="PVWP01000001">
    <property type="protein sequence ID" value="PSB39396.1"/>
    <property type="molecule type" value="Genomic_DNA"/>
</dbReference>
<evidence type="ECO:0000313" key="9">
    <source>
        <dbReference type="EMBL" id="PSB39396.1"/>
    </source>
</evidence>
<feature type="transmembrane region" description="Helical" evidence="8">
    <location>
        <begin position="237"/>
        <end position="256"/>
    </location>
</feature>
<keyword evidence="5 8" id="KW-0812">Transmembrane</keyword>